<accession>A0A2T7PAV2</accession>
<gene>
    <name evidence="1" type="ORF">C0Q70_09818</name>
</gene>
<dbReference type="EMBL" id="PZQS01000005">
    <property type="protein sequence ID" value="PVD30550.1"/>
    <property type="molecule type" value="Genomic_DNA"/>
</dbReference>
<dbReference type="Proteomes" id="UP000245119">
    <property type="component" value="Linkage Group LG5"/>
</dbReference>
<proteinExistence type="predicted"/>
<organism evidence="1 2">
    <name type="scientific">Pomacea canaliculata</name>
    <name type="common">Golden apple snail</name>
    <dbReference type="NCBI Taxonomy" id="400727"/>
    <lineage>
        <taxon>Eukaryota</taxon>
        <taxon>Metazoa</taxon>
        <taxon>Spiralia</taxon>
        <taxon>Lophotrochozoa</taxon>
        <taxon>Mollusca</taxon>
        <taxon>Gastropoda</taxon>
        <taxon>Caenogastropoda</taxon>
        <taxon>Architaenioglossa</taxon>
        <taxon>Ampullarioidea</taxon>
        <taxon>Ampullariidae</taxon>
        <taxon>Pomacea</taxon>
    </lineage>
</organism>
<comment type="caution">
    <text evidence="1">The sequence shown here is derived from an EMBL/GenBank/DDBJ whole genome shotgun (WGS) entry which is preliminary data.</text>
</comment>
<protein>
    <submittedName>
        <fullName evidence="1">Uncharacterized protein</fullName>
    </submittedName>
</protein>
<dbReference type="AlphaFoldDB" id="A0A2T7PAV2"/>
<reference evidence="1 2" key="1">
    <citation type="submission" date="2018-04" db="EMBL/GenBank/DDBJ databases">
        <title>The genome of golden apple snail Pomacea canaliculata provides insight into stress tolerance and invasive adaptation.</title>
        <authorList>
            <person name="Liu C."/>
            <person name="Liu B."/>
            <person name="Ren Y."/>
            <person name="Zhang Y."/>
            <person name="Wang H."/>
            <person name="Li S."/>
            <person name="Jiang F."/>
            <person name="Yin L."/>
            <person name="Zhang G."/>
            <person name="Qian W."/>
            <person name="Fan W."/>
        </authorList>
    </citation>
    <scope>NUCLEOTIDE SEQUENCE [LARGE SCALE GENOMIC DNA]</scope>
    <source>
        <strain evidence="1">SZHN2017</strain>
        <tissue evidence="1">Muscle</tissue>
    </source>
</reference>
<sequence length="251" mass="28076">MAGPLRIKTNNEVTGFEVFTRRLIPFTSIEKRTLAPCTEFTPDYQLSDVTCAGDEGYKQRPATFSHAPPLNILMTATEQRVHGRRDVWGTERSCSNLLALNRQRQEDTPVALSIILMHMPTSGFYCEAARMPPAVFSQHHRGHRQRLLRLLTDIPASLLHHSSLWQPVYTTTRHHEYCSPPRDHLKRKCTSTGCRCLALTLISARSLASLSTRLAWTALSPCDQTYVTGPTASGTADVSAFRTQTATHSND</sequence>
<name>A0A2T7PAV2_POMCA</name>
<evidence type="ECO:0000313" key="1">
    <source>
        <dbReference type="EMBL" id="PVD30550.1"/>
    </source>
</evidence>
<keyword evidence="2" id="KW-1185">Reference proteome</keyword>
<evidence type="ECO:0000313" key="2">
    <source>
        <dbReference type="Proteomes" id="UP000245119"/>
    </source>
</evidence>